<dbReference type="AlphaFoldDB" id="A0A918XLR1"/>
<dbReference type="Pfam" id="PF03334">
    <property type="entry name" value="PhaG_MnhG_YufB"/>
    <property type="match status" value="1"/>
</dbReference>
<evidence type="ECO:0000313" key="3">
    <source>
        <dbReference type="Proteomes" id="UP000644693"/>
    </source>
</evidence>
<proteinExistence type="predicted"/>
<keyword evidence="3" id="KW-1185">Reference proteome</keyword>
<protein>
    <submittedName>
        <fullName evidence="2">Sodium:proton antiporter</fullName>
    </submittedName>
</protein>
<evidence type="ECO:0000313" key="2">
    <source>
        <dbReference type="EMBL" id="GHD38229.1"/>
    </source>
</evidence>
<dbReference type="PANTHER" id="PTHR34703">
    <property type="entry name" value="ANTIPORTER SUBUNIT MNHG2-RELATED"/>
    <property type="match status" value="1"/>
</dbReference>
<feature type="transmembrane region" description="Helical" evidence="1">
    <location>
        <begin position="6"/>
        <end position="28"/>
    </location>
</feature>
<comment type="caution">
    <text evidence="2">The sequence shown here is derived from an EMBL/GenBank/DDBJ whole genome shotgun (WGS) entry which is preliminary data.</text>
</comment>
<feature type="transmembrane region" description="Helical" evidence="1">
    <location>
        <begin position="70"/>
        <end position="94"/>
    </location>
</feature>
<reference evidence="2" key="1">
    <citation type="journal article" date="2014" name="Int. J. Syst. Evol. Microbiol.">
        <title>Complete genome sequence of Corynebacterium casei LMG S-19264T (=DSM 44701T), isolated from a smear-ripened cheese.</title>
        <authorList>
            <consortium name="US DOE Joint Genome Institute (JGI-PGF)"/>
            <person name="Walter F."/>
            <person name="Albersmeier A."/>
            <person name="Kalinowski J."/>
            <person name="Ruckert C."/>
        </authorList>
    </citation>
    <scope>NUCLEOTIDE SEQUENCE</scope>
    <source>
        <strain evidence="2">KCTC 23430</strain>
    </source>
</reference>
<dbReference type="EMBL" id="BMYM01000003">
    <property type="protein sequence ID" value="GHD38229.1"/>
    <property type="molecule type" value="Genomic_DNA"/>
</dbReference>
<keyword evidence="1" id="KW-1133">Transmembrane helix</keyword>
<feature type="transmembrane region" description="Helical" evidence="1">
    <location>
        <begin position="40"/>
        <end position="58"/>
    </location>
</feature>
<dbReference type="NCBIfam" id="TIGR01300">
    <property type="entry name" value="CPA3_mnhG_phaG"/>
    <property type="match status" value="1"/>
</dbReference>
<name>A0A918XLR1_9GAMM</name>
<accession>A0A918XLR1</accession>
<gene>
    <name evidence="2" type="ORF">GCM10007053_28480</name>
</gene>
<dbReference type="RefSeq" id="WP_189478489.1">
    <property type="nucleotide sequence ID" value="NZ_BMYM01000003.1"/>
</dbReference>
<sequence>MMAQALDILSWAMLLAGATFVFIGGVGVLRMPDLYTRMHAASLTDTLGTLLLLGGLMLQSGLSLATFKLLAVAVFLLLTAPTATYALANAALLAGRLPKGTTLPEDFKQ</sequence>
<keyword evidence="1" id="KW-0472">Membrane</keyword>
<dbReference type="PANTHER" id="PTHR34703:SF1">
    <property type="entry name" value="ANTIPORTER SUBUNIT MNHG2-RELATED"/>
    <property type="match status" value="1"/>
</dbReference>
<evidence type="ECO:0000256" key="1">
    <source>
        <dbReference type="SAM" id="Phobius"/>
    </source>
</evidence>
<dbReference type="Proteomes" id="UP000644693">
    <property type="component" value="Unassembled WGS sequence"/>
</dbReference>
<reference evidence="2" key="2">
    <citation type="submission" date="2020-09" db="EMBL/GenBank/DDBJ databases">
        <authorList>
            <person name="Sun Q."/>
            <person name="Kim S."/>
        </authorList>
    </citation>
    <scope>NUCLEOTIDE SEQUENCE</scope>
    <source>
        <strain evidence="2">KCTC 23430</strain>
    </source>
</reference>
<dbReference type="GO" id="GO:0015385">
    <property type="term" value="F:sodium:proton antiporter activity"/>
    <property type="evidence" value="ECO:0007669"/>
    <property type="project" value="TreeGrafter"/>
</dbReference>
<dbReference type="InterPro" id="IPR005133">
    <property type="entry name" value="PhaG_MnhG_YufB"/>
</dbReference>
<organism evidence="2 3">
    <name type="scientific">Parahalioglobus pacificus</name>
    <dbReference type="NCBI Taxonomy" id="930806"/>
    <lineage>
        <taxon>Bacteria</taxon>
        <taxon>Pseudomonadati</taxon>
        <taxon>Pseudomonadota</taxon>
        <taxon>Gammaproteobacteria</taxon>
        <taxon>Cellvibrionales</taxon>
        <taxon>Halieaceae</taxon>
        <taxon>Parahalioglobus</taxon>
    </lineage>
</organism>
<keyword evidence="1" id="KW-0812">Transmembrane</keyword>